<dbReference type="AlphaFoldDB" id="A0AA38LDJ3"/>
<comment type="caution">
    <text evidence="1">The sequence shown here is derived from an EMBL/GenBank/DDBJ whole genome shotgun (WGS) entry which is preliminary data.</text>
</comment>
<reference evidence="1 2" key="1">
    <citation type="journal article" date="2021" name="Nat. Plants">
        <title>The Taxus genome provides insights into paclitaxel biosynthesis.</title>
        <authorList>
            <person name="Xiong X."/>
            <person name="Gou J."/>
            <person name="Liao Q."/>
            <person name="Li Y."/>
            <person name="Zhou Q."/>
            <person name="Bi G."/>
            <person name="Li C."/>
            <person name="Du R."/>
            <person name="Wang X."/>
            <person name="Sun T."/>
            <person name="Guo L."/>
            <person name="Liang H."/>
            <person name="Lu P."/>
            <person name="Wu Y."/>
            <person name="Zhang Z."/>
            <person name="Ro D.K."/>
            <person name="Shang Y."/>
            <person name="Huang S."/>
            <person name="Yan J."/>
        </authorList>
    </citation>
    <scope>NUCLEOTIDE SEQUENCE [LARGE SCALE GENOMIC DNA]</scope>
    <source>
        <strain evidence="1">Ta-2019</strain>
    </source>
</reference>
<proteinExistence type="predicted"/>
<feature type="non-terminal residue" evidence="1">
    <location>
        <position position="178"/>
    </location>
</feature>
<protein>
    <submittedName>
        <fullName evidence="1">Uncharacterized protein</fullName>
    </submittedName>
</protein>
<gene>
    <name evidence="1" type="ORF">KI387_021605</name>
</gene>
<evidence type="ECO:0000313" key="2">
    <source>
        <dbReference type="Proteomes" id="UP000824469"/>
    </source>
</evidence>
<feature type="non-terminal residue" evidence="1">
    <location>
        <position position="1"/>
    </location>
</feature>
<name>A0AA38LDJ3_TAXCH</name>
<accession>A0AA38LDJ3</accession>
<keyword evidence="2" id="KW-1185">Reference proteome</keyword>
<dbReference type="EMBL" id="JAHRHJ020000004">
    <property type="protein sequence ID" value="KAH9319836.1"/>
    <property type="molecule type" value="Genomic_DNA"/>
</dbReference>
<evidence type="ECO:0000313" key="1">
    <source>
        <dbReference type="EMBL" id="KAH9319836.1"/>
    </source>
</evidence>
<sequence length="178" mass="19666">AHLHIIVRAKSGSFREAIARILGEEYLVASTRAQVNSEVTSRFASRLLLVKQNIEEVRLIALHFIKPMHPTNLMEALDEFGRAQPLVGMVQEGQALEEARRVIAELLARNVVLLKFAEEVHVACAEGLSEGRRLEKLDLPGLLAPVFADSGGVAGLRRKLGFTFNFLLRTTREGPTMG</sequence>
<organism evidence="1 2">
    <name type="scientific">Taxus chinensis</name>
    <name type="common">Chinese yew</name>
    <name type="synonym">Taxus wallichiana var. chinensis</name>
    <dbReference type="NCBI Taxonomy" id="29808"/>
    <lineage>
        <taxon>Eukaryota</taxon>
        <taxon>Viridiplantae</taxon>
        <taxon>Streptophyta</taxon>
        <taxon>Embryophyta</taxon>
        <taxon>Tracheophyta</taxon>
        <taxon>Spermatophyta</taxon>
        <taxon>Pinopsida</taxon>
        <taxon>Pinidae</taxon>
        <taxon>Conifers II</taxon>
        <taxon>Cupressales</taxon>
        <taxon>Taxaceae</taxon>
        <taxon>Taxus</taxon>
    </lineage>
</organism>
<dbReference type="Proteomes" id="UP000824469">
    <property type="component" value="Unassembled WGS sequence"/>
</dbReference>